<protein>
    <recommendedName>
        <fullName evidence="4">DUF4367 domain-containing protein</fullName>
    </recommendedName>
</protein>
<dbReference type="OrthoDB" id="1951928at2"/>
<proteinExistence type="predicted"/>
<accession>A6TX42</accession>
<evidence type="ECO:0000313" key="3">
    <source>
        <dbReference type="Proteomes" id="UP000001572"/>
    </source>
</evidence>
<dbReference type="KEGG" id="amt:Amet_4692"/>
<reference evidence="3" key="1">
    <citation type="journal article" date="2016" name="Genome Announc.">
        <title>Complete genome sequence of Alkaliphilus metalliredigens strain QYMF, an alkaliphilic and metal-reducing bacterium isolated from borax-contaminated leachate ponds.</title>
        <authorList>
            <person name="Hwang C."/>
            <person name="Copeland A."/>
            <person name="Lucas S."/>
            <person name="Lapidus A."/>
            <person name="Barry K."/>
            <person name="Detter J.C."/>
            <person name="Glavina Del Rio T."/>
            <person name="Hammon N."/>
            <person name="Israni S."/>
            <person name="Dalin E."/>
            <person name="Tice H."/>
            <person name="Pitluck S."/>
            <person name="Chertkov O."/>
            <person name="Brettin T."/>
            <person name="Bruce D."/>
            <person name="Han C."/>
            <person name="Schmutz J."/>
            <person name="Larimer F."/>
            <person name="Land M.L."/>
            <person name="Hauser L."/>
            <person name="Kyrpides N."/>
            <person name="Mikhailova N."/>
            <person name="Ye Q."/>
            <person name="Zhou J."/>
            <person name="Richardson P."/>
            <person name="Fields M.W."/>
        </authorList>
    </citation>
    <scope>NUCLEOTIDE SEQUENCE [LARGE SCALE GENOMIC DNA]</scope>
    <source>
        <strain evidence="3">QYMF</strain>
    </source>
</reference>
<dbReference type="Proteomes" id="UP000001572">
    <property type="component" value="Chromosome"/>
</dbReference>
<organism evidence="2 3">
    <name type="scientific">Alkaliphilus metalliredigens (strain QYMF)</name>
    <dbReference type="NCBI Taxonomy" id="293826"/>
    <lineage>
        <taxon>Bacteria</taxon>
        <taxon>Bacillati</taxon>
        <taxon>Bacillota</taxon>
        <taxon>Clostridia</taxon>
        <taxon>Peptostreptococcales</taxon>
        <taxon>Natronincolaceae</taxon>
        <taxon>Alkaliphilus</taxon>
    </lineage>
</organism>
<dbReference type="HOGENOM" id="CLU_1154500_0_0_9"/>
<sequence>MRKDKLDQLDTLITEVLEEEMNAIDITDEEIEQQWLKLQEKSKKKKIPRKTNYKKAAIIIIGVLSGFTLLNLANIEISAWKIPGLTNILNASDKGSSIEHNLSVGGGLEVLEEERILTNSIEEVRHIVSFNFKELPYQLGDALIEGPFDGAEILDLNYTTNQGRISLQQMRQGLEFTQSINVNPTSEILEILLDNIPYTIVKVTETHTKVVWSSFGVNHTMDIFYVIEIEEVKEIIKAME</sequence>
<feature type="transmembrane region" description="Helical" evidence="1">
    <location>
        <begin position="53"/>
        <end position="73"/>
    </location>
</feature>
<dbReference type="RefSeq" id="WP_012065645.1">
    <property type="nucleotide sequence ID" value="NC_009633.1"/>
</dbReference>
<name>A6TX42_ALKMQ</name>
<dbReference type="EMBL" id="CP000724">
    <property type="protein sequence ID" value="ABR50760.1"/>
    <property type="molecule type" value="Genomic_DNA"/>
</dbReference>
<evidence type="ECO:0000256" key="1">
    <source>
        <dbReference type="SAM" id="Phobius"/>
    </source>
</evidence>
<keyword evidence="1" id="KW-0472">Membrane</keyword>
<gene>
    <name evidence="2" type="ordered locus">Amet_4692</name>
</gene>
<keyword evidence="1" id="KW-0812">Transmembrane</keyword>
<keyword evidence="3" id="KW-1185">Reference proteome</keyword>
<evidence type="ECO:0000313" key="2">
    <source>
        <dbReference type="EMBL" id="ABR50760.1"/>
    </source>
</evidence>
<evidence type="ECO:0008006" key="4">
    <source>
        <dbReference type="Google" id="ProtNLM"/>
    </source>
</evidence>
<dbReference type="AlphaFoldDB" id="A6TX42"/>
<keyword evidence="1" id="KW-1133">Transmembrane helix</keyword>